<dbReference type="EMBL" id="JACGCI010000207">
    <property type="protein sequence ID" value="KAF6742014.1"/>
    <property type="molecule type" value="Genomic_DNA"/>
</dbReference>
<sequence length="203" mass="22908">MYNLSYLYPTLRLGSLAISADTHSPLQAMPRRLCKEGLDIIVPDVDEIPMTVSQAAQAPPPVIGDIHPVTGKKSVPKVFAIPVHSEQQMRFIEGHYPEWRSLSGSEKMWEFRRNIAQFLPSDWYPELAWIIVPVQKKVWQTLAIVICGNRSEDEMAKANDERNLSQRYRTPSVSGPLQVGTSLWTPMPRILLLPCLSGNYLAP</sequence>
<protein>
    <submittedName>
        <fullName evidence="1">Uncharacterized protein</fullName>
    </submittedName>
</protein>
<gene>
    <name evidence="1" type="ORF">DFP72DRAFT_218427</name>
</gene>
<evidence type="ECO:0000313" key="2">
    <source>
        <dbReference type="Proteomes" id="UP000521943"/>
    </source>
</evidence>
<accession>A0A8H6H7T6</accession>
<organism evidence="1 2">
    <name type="scientific">Ephemerocybe angulata</name>
    <dbReference type="NCBI Taxonomy" id="980116"/>
    <lineage>
        <taxon>Eukaryota</taxon>
        <taxon>Fungi</taxon>
        <taxon>Dikarya</taxon>
        <taxon>Basidiomycota</taxon>
        <taxon>Agaricomycotina</taxon>
        <taxon>Agaricomycetes</taxon>
        <taxon>Agaricomycetidae</taxon>
        <taxon>Agaricales</taxon>
        <taxon>Agaricineae</taxon>
        <taxon>Psathyrellaceae</taxon>
        <taxon>Ephemerocybe</taxon>
    </lineage>
</organism>
<name>A0A8H6H7T6_9AGAR</name>
<reference evidence="1 2" key="1">
    <citation type="submission" date="2020-07" db="EMBL/GenBank/DDBJ databases">
        <title>Comparative genomics of pyrophilous fungi reveals a link between fire events and developmental genes.</title>
        <authorList>
            <consortium name="DOE Joint Genome Institute"/>
            <person name="Steindorff A.S."/>
            <person name="Carver A."/>
            <person name="Calhoun S."/>
            <person name="Stillman K."/>
            <person name="Liu H."/>
            <person name="Lipzen A."/>
            <person name="Pangilinan J."/>
            <person name="Labutti K."/>
            <person name="Bruns T.D."/>
            <person name="Grigoriev I.V."/>
        </authorList>
    </citation>
    <scope>NUCLEOTIDE SEQUENCE [LARGE SCALE GENOMIC DNA]</scope>
    <source>
        <strain evidence="1 2">CBS 144469</strain>
    </source>
</reference>
<evidence type="ECO:0000313" key="1">
    <source>
        <dbReference type="EMBL" id="KAF6742014.1"/>
    </source>
</evidence>
<keyword evidence="2" id="KW-1185">Reference proteome</keyword>
<dbReference type="Proteomes" id="UP000521943">
    <property type="component" value="Unassembled WGS sequence"/>
</dbReference>
<comment type="caution">
    <text evidence="1">The sequence shown here is derived from an EMBL/GenBank/DDBJ whole genome shotgun (WGS) entry which is preliminary data.</text>
</comment>
<dbReference type="AlphaFoldDB" id="A0A8H6H7T6"/>
<proteinExistence type="predicted"/>